<dbReference type="Proteomes" id="UP000547674">
    <property type="component" value="Unassembled WGS sequence"/>
</dbReference>
<sequence length="155" mass="17523">LSDRPGGQGIGGLSYVFGEIAQQTLDITLRTNVLFSRSQSLELYMQPFITVGDYTNARELAKADSYDLVPYAEAGYEAADNDFSFSAFNLNAVYRYEYRPGSTFYLVWAHGRSGYMERSFASSPSQFENSLSTDELFNNEPENLFLAKVSYWFSL</sequence>
<protein>
    <recommendedName>
        <fullName evidence="1">DUF5916 domain-containing protein</fullName>
    </recommendedName>
</protein>
<gene>
    <name evidence="2" type="ORF">HKN21_11620</name>
</gene>
<name>A0A7Y2H2U6_UNCEI</name>
<dbReference type="InterPro" id="IPR045670">
    <property type="entry name" value="DUF5916"/>
</dbReference>
<comment type="caution">
    <text evidence="2">The sequence shown here is derived from an EMBL/GenBank/DDBJ whole genome shotgun (WGS) entry which is preliminary data.</text>
</comment>
<feature type="non-terminal residue" evidence="2">
    <location>
        <position position="1"/>
    </location>
</feature>
<evidence type="ECO:0000313" key="3">
    <source>
        <dbReference type="Proteomes" id="UP000547674"/>
    </source>
</evidence>
<accession>A0A7Y2H2U6</accession>
<proteinExistence type="predicted"/>
<reference evidence="2 3" key="1">
    <citation type="submission" date="2020-03" db="EMBL/GenBank/DDBJ databases">
        <title>Metabolic flexibility allows generalist bacteria to become dominant in a frequently disturbed ecosystem.</title>
        <authorList>
            <person name="Chen Y.-J."/>
            <person name="Leung P.M."/>
            <person name="Bay S.K."/>
            <person name="Hugenholtz P."/>
            <person name="Kessler A.J."/>
            <person name="Shelley G."/>
            <person name="Waite D.W."/>
            <person name="Cook P.L."/>
            <person name="Greening C."/>
        </authorList>
    </citation>
    <scope>NUCLEOTIDE SEQUENCE [LARGE SCALE GENOMIC DNA]</scope>
    <source>
        <strain evidence="2">SS_bin_28</strain>
    </source>
</reference>
<dbReference type="AlphaFoldDB" id="A0A7Y2H2U6"/>
<organism evidence="2 3">
    <name type="scientific">Eiseniibacteriota bacterium</name>
    <dbReference type="NCBI Taxonomy" id="2212470"/>
    <lineage>
        <taxon>Bacteria</taxon>
        <taxon>Candidatus Eiseniibacteriota</taxon>
    </lineage>
</organism>
<feature type="domain" description="DUF5916" evidence="1">
    <location>
        <begin position="15"/>
        <end position="152"/>
    </location>
</feature>
<dbReference type="EMBL" id="JABDJR010000469">
    <property type="protein sequence ID" value="NNF07401.1"/>
    <property type="molecule type" value="Genomic_DNA"/>
</dbReference>
<evidence type="ECO:0000259" key="1">
    <source>
        <dbReference type="Pfam" id="PF19313"/>
    </source>
</evidence>
<evidence type="ECO:0000313" key="2">
    <source>
        <dbReference type="EMBL" id="NNF07401.1"/>
    </source>
</evidence>
<dbReference type="Pfam" id="PF19313">
    <property type="entry name" value="DUF5916"/>
    <property type="match status" value="1"/>
</dbReference>